<name>A0AAJ2KUP4_ALKPS</name>
<dbReference type="PANTHER" id="PTHR42815">
    <property type="entry name" value="FAD-BINDING, PUTATIVE (AFU_ORTHOLOGUE AFUA_6G07600)-RELATED"/>
    <property type="match status" value="1"/>
</dbReference>
<feature type="domain" description="Pyridoxamine 5'-phosphate oxidase N-terminal" evidence="1">
    <location>
        <begin position="35"/>
        <end position="138"/>
    </location>
</feature>
<organism evidence="2 3">
    <name type="scientific">Alkalihalophilus pseudofirmus</name>
    <name type="common">Bacillus pseudofirmus</name>
    <dbReference type="NCBI Taxonomy" id="79885"/>
    <lineage>
        <taxon>Bacteria</taxon>
        <taxon>Bacillati</taxon>
        <taxon>Bacillota</taxon>
        <taxon>Bacilli</taxon>
        <taxon>Bacillales</taxon>
        <taxon>Bacillaceae</taxon>
        <taxon>Alkalihalophilus</taxon>
    </lineage>
</organism>
<gene>
    <name evidence="2" type="ORF">RYX45_03265</name>
</gene>
<dbReference type="Proteomes" id="UP001285636">
    <property type="component" value="Unassembled WGS sequence"/>
</dbReference>
<dbReference type="PANTHER" id="PTHR42815:SF2">
    <property type="entry name" value="FAD-BINDING, PUTATIVE (AFU_ORTHOLOGUE AFUA_6G07600)-RELATED"/>
    <property type="match status" value="1"/>
</dbReference>
<reference evidence="2" key="1">
    <citation type="submission" date="2023-10" db="EMBL/GenBank/DDBJ databases">
        <title>Screening of Alkalihalophilus pseudofirmusBZ-TG-HK211 and Its Alleviation of Salt Stress on Rapeseed Growth.</title>
        <authorList>
            <person name="Zhao B."/>
            <person name="Guo T."/>
        </authorList>
    </citation>
    <scope>NUCLEOTIDE SEQUENCE</scope>
    <source>
        <strain evidence="2">BZ-TG-HK211</strain>
    </source>
</reference>
<dbReference type="Pfam" id="PF01243">
    <property type="entry name" value="PNPOx_N"/>
    <property type="match status" value="1"/>
</dbReference>
<protein>
    <submittedName>
        <fullName evidence="2">Pyridoxamine 5'-phosphate oxidase family protein</fullName>
    </submittedName>
</protein>
<dbReference type="RefSeq" id="WP_323465855.1">
    <property type="nucleotide sequence ID" value="NZ_CP144224.1"/>
</dbReference>
<dbReference type="InterPro" id="IPR012349">
    <property type="entry name" value="Split_barrel_FMN-bd"/>
</dbReference>
<dbReference type="SUPFAM" id="SSF50475">
    <property type="entry name" value="FMN-binding split barrel"/>
    <property type="match status" value="1"/>
</dbReference>
<evidence type="ECO:0000313" key="3">
    <source>
        <dbReference type="Proteomes" id="UP001285636"/>
    </source>
</evidence>
<dbReference type="NCBIfam" id="TIGR04025">
    <property type="entry name" value="PPOX_FMN_DR2398"/>
    <property type="match status" value="1"/>
</dbReference>
<evidence type="ECO:0000259" key="1">
    <source>
        <dbReference type="Pfam" id="PF01243"/>
    </source>
</evidence>
<sequence>MNLSDYSFINTENELLNMLGEPSLLAKRKVIDHIDRHVSEFLSKSPFVVISTANAAGLCDASPRGDAPGFVSILDSKTLIIPERPGNKRLDSLKNILQNSQIGLLCIIPGLNETLRINGKARVTNDQNLLESMSVKGKIPILGIVVEVEECFIHCAKAFIRSNLWDSTSYDNELPNPASILSSHAKTLNRDTETIQQQLEESYTQRLY</sequence>
<evidence type="ECO:0000313" key="2">
    <source>
        <dbReference type="EMBL" id="MDV2884183.1"/>
    </source>
</evidence>
<proteinExistence type="predicted"/>
<comment type="caution">
    <text evidence="2">The sequence shown here is derived from an EMBL/GenBank/DDBJ whole genome shotgun (WGS) entry which is preliminary data.</text>
</comment>
<accession>A0AAJ2KUP4</accession>
<dbReference type="EMBL" id="JAWJAY010000001">
    <property type="protein sequence ID" value="MDV2884183.1"/>
    <property type="molecule type" value="Genomic_DNA"/>
</dbReference>
<dbReference type="InterPro" id="IPR024029">
    <property type="entry name" value="Pyridox_Oxase_FMN-dep"/>
</dbReference>
<dbReference type="AlphaFoldDB" id="A0AAJ2KUP4"/>
<dbReference type="InterPro" id="IPR011576">
    <property type="entry name" value="Pyridox_Oxase_N"/>
</dbReference>
<dbReference type="Gene3D" id="2.30.110.10">
    <property type="entry name" value="Electron Transport, Fmn-binding Protein, Chain A"/>
    <property type="match status" value="1"/>
</dbReference>